<gene>
    <name evidence="1" type="ORF">MiYa_02915</name>
</gene>
<protein>
    <recommendedName>
        <fullName evidence="3">DUF29 domain-containing protein</fullName>
    </recommendedName>
</protein>
<evidence type="ECO:0008006" key="3">
    <source>
        <dbReference type="Google" id="ProtNLM"/>
    </source>
</evidence>
<dbReference type="RefSeq" id="WP_149979376.1">
    <property type="nucleotide sequence ID" value="NZ_BHVO01000052.1"/>
</dbReference>
<dbReference type="Pfam" id="PF01724">
    <property type="entry name" value="DUF29"/>
    <property type="match status" value="1"/>
</dbReference>
<evidence type="ECO:0000313" key="1">
    <source>
        <dbReference type="EMBL" id="GCA71376.1"/>
    </source>
</evidence>
<proteinExistence type="predicted"/>
<dbReference type="EMBL" id="BHVO01000052">
    <property type="protein sequence ID" value="GCA71376.1"/>
    <property type="molecule type" value="Genomic_DNA"/>
</dbReference>
<dbReference type="AlphaFoldDB" id="A0A5A5RG83"/>
<dbReference type="PANTHER" id="PTHR34235:SF3">
    <property type="entry name" value="SLR1203 PROTEIN"/>
    <property type="match status" value="1"/>
</dbReference>
<dbReference type="InterPro" id="IPR002636">
    <property type="entry name" value="DUF29"/>
</dbReference>
<accession>A0A5A5RG83</accession>
<dbReference type="PANTHER" id="PTHR34235">
    <property type="entry name" value="SLR1203 PROTEIN-RELATED"/>
    <property type="match status" value="1"/>
</dbReference>
<evidence type="ECO:0000313" key="2">
    <source>
        <dbReference type="Proteomes" id="UP000323569"/>
    </source>
</evidence>
<dbReference type="Proteomes" id="UP000323569">
    <property type="component" value="Unassembled WGS sequence"/>
</dbReference>
<comment type="caution">
    <text evidence="1">The sequence shown here is derived from an EMBL/GenBank/DDBJ whole genome shotgun (WGS) entry which is preliminary data.</text>
</comment>
<dbReference type="Gene3D" id="1.20.1220.20">
    <property type="entry name" value="Uncharcterised protein PF01724"/>
    <property type="match status" value="1"/>
</dbReference>
<name>A0A5A5RG83_MICAE</name>
<sequence length="158" mass="19033">METNLYEHDYYLWLEKTISLLKNRQFSELDLEDLIEEIKYISRRERQQLGSLLTKLLEHLLKLTYWQSKSNYNKNKWRREILNFRIQIKRIISNKKDGTHHKNLVSYLTEILDQCYEDACHLFVEGSSINKRPLSATHIGAIDQILDENWFPEFLGED</sequence>
<reference evidence="1 2" key="1">
    <citation type="submission" date="2018-09" db="EMBL/GenBank/DDBJ databases">
        <title>Evolutionary history of phycoerythrin pigmentation in the water bloom-forming cyanobacterium Microcystis aeruginosa.</title>
        <authorList>
            <person name="Tanabe Y."/>
            <person name="Tanabe Y."/>
            <person name="Yamaguchi H."/>
        </authorList>
    </citation>
    <scope>NUCLEOTIDE SEQUENCE [LARGE SCALE GENOMIC DNA]</scope>
    <source>
        <strain evidence="1 2">NIES-2519</strain>
    </source>
</reference>
<organism evidence="1 2">
    <name type="scientific">Microcystis aeruginosa NIES-2519</name>
    <dbReference type="NCBI Taxonomy" id="2303981"/>
    <lineage>
        <taxon>Bacteria</taxon>
        <taxon>Bacillati</taxon>
        <taxon>Cyanobacteriota</taxon>
        <taxon>Cyanophyceae</taxon>
        <taxon>Oscillatoriophycideae</taxon>
        <taxon>Chroococcales</taxon>
        <taxon>Microcystaceae</taxon>
        <taxon>Microcystis</taxon>
    </lineage>
</organism>